<dbReference type="EMBL" id="JANRMS010000831">
    <property type="protein sequence ID" value="KAJ3533859.1"/>
    <property type="molecule type" value="Genomic_DNA"/>
</dbReference>
<organism evidence="1 2">
    <name type="scientific">Fusarium decemcellulare</name>
    <dbReference type="NCBI Taxonomy" id="57161"/>
    <lineage>
        <taxon>Eukaryota</taxon>
        <taxon>Fungi</taxon>
        <taxon>Dikarya</taxon>
        <taxon>Ascomycota</taxon>
        <taxon>Pezizomycotina</taxon>
        <taxon>Sordariomycetes</taxon>
        <taxon>Hypocreomycetidae</taxon>
        <taxon>Hypocreales</taxon>
        <taxon>Nectriaceae</taxon>
        <taxon>Fusarium</taxon>
        <taxon>Fusarium decemcellulare species complex</taxon>
    </lineage>
</organism>
<gene>
    <name evidence="1" type="ORF">NM208_g7798</name>
</gene>
<name>A0ACC1S7V7_9HYPO</name>
<evidence type="ECO:0000313" key="2">
    <source>
        <dbReference type="Proteomes" id="UP001148629"/>
    </source>
</evidence>
<keyword evidence="2" id="KW-1185">Reference proteome</keyword>
<sequence>MMLRDGNKQLVRNDGSLSARKPPWGHELWIAYSRLGTSTVCYPQVPERGFHHGPRDASQAGWTFPEKAEWRILYSPRERQSVFSSLSSLPRSPVDSHSPPSTTVKMSHYDSENQANEANKKSQHVEDDQGLTNDAVFGTIHEDGPNYRNVGWLGTSVLMMKSQIGLGVLSIPASFDVLGLIPGVICLLVIAVLTTWSDYIVGKFKLRHPEVYGIDDAAGLMFGRVGKEVYGISYALYTICIAGSGMIGISIALNTLSTHATCTAVFVAVACIVAFITASVRTLDRVSWLAWIGLVTLVSAIFVVTVAVGVQDRPDTAPQEGDWESDYKLFNNPNFADAIAAISAFVFAYAGTPVFFPIAAEMREPRHYKKALFLCQAVVTVTYIVVGIVVYYYCGTYVASPALGSAGKSIKKISYGLALPGLIVSACLYTHVPAKYAFIRLLRGSKHLTANTFTHWSTWLGCTFAMAVIAYVIASGIPVFGGLVSLVGALFGTFQCLQPMGCMWLFDNWHRGKNPQERTTKWTLMVFWSVFIIVIGTFLMIGGTYGSIVGIINSYNESGGSAAWSCADNSNST</sequence>
<accession>A0ACC1S7V7</accession>
<reference evidence="1" key="1">
    <citation type="submission" date="2022-08" db="EMBL/GenBank/DDBJ databases">
        <title>Genome Sequence of Fusarium decemcellulare.</title>
        <authorList>
            <person name="Buettner E."/>
        </authorList>
    </citation>
    <scope>NUCLEOTIDE SEQUENCE</scope>
    <source>
        <strain evidence="1">Babe19</strain>
    </source>
</reference>
<protein>
    <submittedName>
        <fullName evidence="1">Uncharacterized protein</fullName>
    </submittedName>
</protein>
<dbReference type="Proteomes" id="UP001148629">
    <property type="component" value="Unassembled WGS sequence"/>
</dbReference>
<proteinExistence type="predicted"/>
<evidence type="ECO:0000313" key="1">
    <source>
        <dbReference type="EMBL" id="KAJ3533859.1"/>
    </source>
</evidence>
<comment type="caution">
    <text evidence="1">The sequence shown here is derived from an EMBL/GenBank/DDBJ whole genome shotgun (WGS) entry which is preliminary data.</text>
</comment>